<protein>
    <submittedName>
        <fullName evidence="3">RNA polymerase II-associated protein 1, putative</fullName>
    </submittedName>
</protein>
<feature type="compositionally biased region" description="Basic and acidic residues" evidence="1">
    <location>
        <begin position="44"/>
        <end position="57"/>
    </location>
</feature>
<feature type="region of interest" description="Disordered" evidence="1">
    <location>
        <begin position="35"/>
        <end position="57"/>
    </location>
</feature>
<evidence type="ECO:0000313" key="4">
    <source>
        <dbReference type="Proteomes" id="UP000072874"/>
    </source>
</evidence>
<dbReference type="VEuPathDB" id="PlasmoDB:PY04752"/>
<evidence type="ECO:0000313" key="3">
    <source>
        <dbReference type="EMBL" id="VTZ74360.1"/>
    </source>
</evidence>
<dbReference type="EMBL" id="LM993659">
    <property type="protein sequence ID" value="VTZ74360.1"/>
    <property type="molecule type" value="Genomic_DNA"/>
</dbReference>
<dbReference type="PANTHER" id="PTHR21483:SF18">
    <property type="entry name" value="RNA POLYMERASE II-ASSOCIATED PROTEIN 1"/>
    <property type="match status" value="1"/>
</dbReference>
<dbReference type="GO" id="GO:0006366">
    <property type="term" value="P:transcription by RNA polymerase II"/>
    <property type="evidence" value="ECO:0007669"/>
    <property type="project" value="InterPro"/>
</dbReference>
<evidence type="ECO:0000259" key="2">
    <source>
        <dbReference type="Pfam" id="PF08620"/>
    </source>
</evidence>
<dbReference type="Proteomes" id="UP000072874">
    <property type="component" value="Chromosome 5"/>
</dbReference>
<dbReference type="VEuPathDB" id="PlasmoDB:PY02599"/>
<sequence length="1560" mass="186150">MSHNKANDLQDKLRKERVNDFIVNQCKFDIIEKYDESSSDEENDNNHQKEHFKNDDKNMDYTFNLADESPKILNKKTEKENNNILKNCNVSFPPALHRSILNLQKNNKNEKLDLNKIYDNNSSFHSCENSKNNEHENKKNYNFANKTIPNIKYNDNHIKDTNVEKIDLEKKTHNNHHSDYYKNNDTKKYNVIFKMNKNEVAKLQWTNPIEETEIREIKNMKEIKLHEIRFDFSGRLRIQINENLYNEKERKKIFDNFDGLYHHNEEPLNSGYTLPELLFLCQSSYPNQVCIALKIMKHIFINMYLKVSELNNVLLDSNIINNYQIKNKYSYTFTFNRFINYLNNDLNIFSKLLFLFNYYNNKNLQFNCLHAMASYLFPNNTYIIKDQIIFDGTEENKINKFKYSINYEFFSYHDFFSDNIFFDESYNIFFYSTKKGQSYSISDMSLENNNSKTMKNSIEHKDNNISDPNQANNLNNPKDDDITIFINKCKENEIKNEEEKVDKIIIKNTTKKKYEQNDENNIIYDKILCYLKNVNESIDDPSKLLEIHLDIIKSYKINDNEDIEIIKLINNINNILENNFAVVEVENSCVCLLIGLLIKYKHEINILKNKDLVKNLEKICESKIVGSYLYNERIKKECLNTNQKINCSDLNFVYNLITLIRYIIIYNYDKDFLQIFDVLSFLIFYRTLPFSLNIENDQNVENINDNMEKNTITEMRHSYLFISTETLKVFRILLSCNLYKESVEYFHDIINKIHKINIKNDIICKKFLTQVYLYISTYNLTCVDMDLSGLLYISKIIKTLEIQINNVDNYSINKEEKSYEYIHTDNSFSYPNMKEQNKLDFNYLNDLILINQCFNYIYTLFICIRKKCINIEQCIHTEQIYKLMKFIQRIGNTLIRNLSWLLDWYRDDVKRNNDKNEDNIIRNIFNKTKECPFIFSYIIYEQNLDPHFFFVIFIQLLNGILNIILEINYMNEEMQNNDHKIGDNKIGDNKIGDNKIGDNKIGDNKIGDNKIGDNKIGDNNICDDNICDEINSLIDLFSHLNQDVLKLFKIDIFKVENILDSNNVFLPLSYLFYNLYKLFNINIYKEKNVSNMNTNQNKLKNIKACDTILRNENINLIFYSLVFCSSVSLSYYSLKEITKQPNVSINNNINRHTYNYSDQFLSKNNSEMNIKREMGNEEEIKESTLPIYPEDTIPTSFKNIGIDQREIYSNYENEDEYIKDMNVVYVILFLQKYIKKSLSIYNSKKNIFLLLLKNMFRECNKPLNDINKKEEIIINKVLILFLNKNVLNFLVKHMDVSTFFKFFIQIFLVNNHKQIGDYMSEHINIYNYFVSIAELYIFNNISCDVDNLTSGTTFFDEELEYKKSIENIVFSFLQNEIKRKKAMEQNEDILNNFEKNKQNIKSCIQLKRLNISSALSQTVFEKIIESFKLGYFFNPLLLSILFFFSTVSFPQECRNIFFNDYDILKILGKNIFIHFFDNNHYIIYTISTYYGLKQHNYIIDLTKFFPSIFSFIYNSYDNFILHQNLEEYFKNLLSEYSDPSFLHFLFFVKKRIHDKQKGHY</sequence>
<feature type="domain" description="RPAP1 C-terminal" evidence="2">
    <location>
        <begin position="227"/>
        <end position="302"/>
    </location>
</feature>
<accession>A0A4V0KIS5</accession>
<dbReference type="Pfam" id="PF08620">
    <property type="entry name" value="RPAP1_C"/>
    <property type="match status" value="1"/>
</dbReference>
<evidence type="ECO:0000256" key="1">
    <source>
        <dbReference type="SAM" id="MobiDB-lite"/>
    </source>
</evidence>
<dbReference type="VEuPathDB" id="PlasmoDB:Py17XNL_000504533"/>
<name>A0A4V0KIS5_PLAYE</name>
<organism evidence="3 4">
    <name type="scientific">Plasmodium yoelii</name>
    <dbReference type="NCBI Taxonomy" id="5861"/>
    <lineage>
        <taxon>Eukaryota</taxon>
        <taxon>Sar</taxon>
        <taxon>Alveolata</taxon>
        <taxon>Apicomplexa</taxon>
        <taxon>Aconoidasida</taxon>
        <taxon>Haemosporida</taxon>
        <taxon>Plasmodiidae</taxon>
        <taxon>Plasmodium</taxon>
        <taxon>Plasmodium (Vinckeia)</taxon>
    </lineage>
</organism>
<dbReference type="PANTHER" id="PTHR21483">
    <property type="entry name" value="RNA POLYMERASE II-ASSOCIATED PROTEIN 1"/>
    <property type="match status" value="1"/>
</dbReference>
<dbReference type="VEuPathDB" id="PlasmoDB:PY17X_0517800"/>
<dbReference type="GeneID" id="34859664"/>
<reference evidence="3 4" key="1">
    <citation type="journal article" date="2014" name="BMC Biol.">
        <title>A comprehensive evaluation of rodent malaria parasite genomes and gene expression.</title>
        <authorList>
            <person name="Otto T.D."/>
            <person name="Bohme U."/>
            <person name="Jackson A.P."/>
            <person name="Hunt M."/>
            <person name="Franke-Fayard B."/>
            <person name="Hoeijmakers W.A."/>
            <person name="Religa A.A."/>
            <person name="Robertson L."/>
            <person name="Sanders M."/>
            <person name="Ogun S.A."/>
            <person name="Cunningham D."/>
            <person name="Erhart A."/>
            <person name="Billker O."/>
            <person name="Khan S.M."/>
            <person name="Stunnenberg H.G."/>
            <person name="Langhorne J."/>
            <person name="Holder A.A."/>
            <person name="Waters A.P."/>
            <person name="Newbold C.I."/>
            <person name="Pain A."/>
            <person name="Berriman M."/>
            <person name="Janse C.J."/>
        </authorList>
    </citation>
    <scope>NUCLEOTIDE SEQUENCE [LARGE SCALE GENOMIC DNA]</scope>
    <source>
        <strain evidence="3 4">17X</strain>
    </source>
</reference>
<dbReference type="KEGG" id="pyo:PY17X_0517800"/>
<dbReference type="InterPro" id="IPR013929">
    <property type="entry name" value="RPAP1_C"/>
</dbReference>
<dbReference type="OrthoDB" id="348201at2759"/>
<dbReference type="InterPro" id="IPR039913">
    <property type="entry name" value="RPAP1/Rba50"/>
</dbReference>
<dbReference type="VEuPathDB" id="PlasmoDB:PYYM_0517200"/>
<gene>
    <name evidence="3" type="ORF">PY17X_0517800</name>
</gene>
<proteinExistence type="predicted"/>
<dbReference type="RefSeq" id="XP_022811692.2">
    <property type="nucleotide sequence ID" value="XM_022955243.2"/>
</dbReference>